<dbReference type="GO" id="GO:0006351">
    <property type="term" value="P:DNA-templated transcription"/>
    <property type="evidence" value="ECO:0007669"/>
    <property type="project" value="InterPro"/>
</dbReference>
<gene>
    <name evidence="12" type="ORF">PYX00_010222</name>
</gene>
<dbReference type="FunFam" id="2.30.29.30:FF:000115">
    <property type="entry name" value="General transcription factor IIH subunit 1"/>
    <property type="match status" value="1"/>
</dbReference>
<keyword evidence="3" id="KW-0677">Repeat</keyword>
<proteinExistence type="inferred from homology"/>
<keyword evidence="6" id="KW-0804">Transcription</keyword>
<dbReference type="EMBL" id="JARGDH010000005">
    <property type="protein sequence ID" value="KAL0268187.1"/>
    <property type="molecule type" value="Genomic_DNA"/>
</dbReference>
<dbReference type="GO" id="GO:0006289">
    <property type="term" value="P:nucleotide-excision repair"/>
    <property type="evidence" value="ECO:0007669"/>
    <property type="project" value="InterPro"/>
</dbReference>
<dbReference type="Pfam" id="PF03909">
    <property type="entry name" value="BSD"/>
    <property type="match status" value="1"/>
</dbReference>
<keyword evidence="8" id="KW-0539">Nucleus</keyword>
<comment type="similarity">
    <text evidence="2">Belongs to the TFB1 family.</text>
</comment>
<comment type="caution">
    <text evidence="12">The sequence shown here is derived from an EMBL/GenBank/DDBJ whole genome shotgun (WGS) entry which is preliminary data.</text>
</comment>
<evidence type="ECO:0000256" key="10">
    <source>
        <dbReference type="ARBA" id="ARBA00070129"/>
    </source>
</evidence>
<evidence type="ECO:0000256" key="8">
    <source>
        <dbReference type="ARBA" id="ARBA00023242"/>
    </source>
</evidence>
<evidence type="ECO:0000256" key="3">
    <source>
        <dbReference type="ARBA" id="ARBA00022737"/>
    </source>
</evidence>
<dbReference type="Pfam" id="PF08567">
    <property type="entry name" value="PH_TFIIH"/>
    <property type="match status" value="1"/>
</dbReference>
<dbReference type="PANTHER" id="PTHR12856">
    <property type="entry name" value="TRANSCRIPTION INITIATION FACTOR IIH-RELATED"/>
    <property type="match status" value="1"/>
</dbReference>
<accession>A0AAW2HEJ3</accession>
<keyword evidence="4" id="KW-0227">DNA damage</keyword>
<evidence type="ECO:0000256" key="5">
    <source>
        <dbReference type="ARBA" id="ARBA00023015"/>
    </source>
</evidence>
<comment type="function">
    <text evidence="9">Component of the general transcription and DNA repair factor IIH (TFIIH) core complex, which is involved in general and transcription-coupled nucleotide excision repair (NER) of damaged DNA and, when complexed to CAK, in RNA transcription by RNA polymerase II. In NER, TFIIH acts by opening DNA around the lesion to allow the excision of the damaged oligonucleotide and its replacement by a new DNA fragment. In transcription, TFIIH has an essential role in transcription initiation. When the pre-initiation complex (PIC) has been established, TFIIH is required for promoter opening and promoter escape. Phosphorylation of the C-terminal tail (CTD) of the largest subunit of RNA polymerase II by the kinase module CAK controls the initiation of transcription.</text>
</comment>
<reference evidence="12" key="1">
    <citation type="journal article" date="2024" name="Gigascience">
        <title>Chromosome-level genome of the poultry shaft louse Menopon gallinae provides insight into the host-switching and adaptive evolution of parasitic lice.</title>
        <authorList>
            <person name="Xu Y."/>
            <person name="Ma L."/>
            <person name="Liu S."/>
            <person name="Liang Y."/>
            <person name="Liu Q."/>
            <person name="He Z."/>
            <person name="Tian L."/>
            <person name="Duan Y."/>
            <person name="Cai W."/>
            <person name="Li H."/>
            <person name="Song F."/>
        </authorList>
    </citation>
    <scope>NUCLEOTIDE SEQUENCE</scope>
    <source>
        <strain evidence="12">Cailab_2023a</strain>
    </source>
</reference>
<organism evidence="12">
    <name type="scientific">Menopon gallinae</name>
    <name type="common">poultry shaft louse</name>
    <dbReference type="NCBI Taxonomy" id="328185"/>
    <lineage>
        <taxon>Eukaryota</taxon>
        <taxon>Metazoa</taxon>
        <taxon>Ecdysozoa</taxon>
        <taxon>Arthropoda</taxon>
        <taxon>Hexapoda</taxon>
        <taxon>Insecta</taxon>
        <taxon>Pterygota</taxon>
        <taxon>Neoptera</taxon>
        <taxon>Paraneoptera</taxon>
        <taxon>Psocodea</taxon>
        <taxon>Troctomorpha</taxon>
        <taxon>Phthiraptera</taxon>
        <taxon>Amblycera</taxon>
        <taxon>Menoponidae</taxon>
        <taxon>Menopon</taxon>
    </lineage>
</organism>
<evidence type="ECO:0000256" key="6">
    <source>
        <dbReference type="ARBA" id="ARBA00023163"/>
    </source>
</evidence>
<comment type="subcellular location">
    <subcellularLocation>
        <location evidence="1">Nucleus</location>
    </subcellularLocation>
</comment>
<dbReference type="GO" id="GO:0000439">
    <property type="term" value="C:transcription factor TFIIH core complex"/>
    <property type="evidence" value="ECO:0007669"/>
    <property type="project" value="InterPro"/>
</dbReference>
<sequence length="559" mass="63986">MTTSSEDVLLQVNQVRYKKGDGTLYVMNERLAWMMDNRDTVSVSHKYTDIKMQKISPEGKTKIQLQVVLHDGSASTFQFTNRLGIQAQIKDRDEVKELLVQLLPKFKRKIDKELEEKNRLLSENPGLLQLYRDLVITQVISSQQFWSEHAVKYTQKLNTQKQDIGVNGAFLADIKPQTDGCNGLKYNLTPDVIESIFKTYPAVKNKHLEYVPHKLSEYEFWTKFFQSHYFHRDRINAGTKDLFTECAKIDDDELKKDLAAGVPDPLVNISEFEDKTLDEDYGSVVTAPSSTSSGNIVHQNMIKRFNQHSIMVLKACERNSKDGHTGFITSDGMLAVENNPHPKTNTTNEVEDSPAKKKVRLQEKITYDDLSRDDSQENVPSKNLQLTKVERYLHGPMPSGMPDTSVDLMAISNKLVRESELWTVYKKQVTPSLVSPAHAVSVLGELTPGGALMKGFQEESLAQLVPRDLETELKYIYTAACQLLRHFWCCFPPTTKALEEKAVNVHASLHRFELAKLKPFEDKVIRELNPLSHHLTSHINEMLQMAYRKYNTWQARMHR</sequence>
<dbReference type="InterPro" id="IPR005607">
    <property type="entry name" value="BSD_dom"/>
</dbReference>
<dbReference type="InterPro" id="IPR035925">
    <property type="entry name" value="BSD_dom_sf"/>
</dbReference>
<dbReference type="AlphaFoldDB" id="A0AAW2HEJ3"/>
<dbReference type="PROSITE" id="PS50858">
    <property type="entry name" value="BSD"/>
    <property type="match status" value="2"/>
</dbReference>
<evidence type="ECO:0000256" key="1">
    <source>
        <dbReference type="ARBA" id="ARBA00004123"/>
    </source>
</evidence>
<dbReference type="EMBL" id="JARGDH010000005">
    <property type="protein sequence ID" value="KAL0268188.1"/>
    <property type="molecule type" value="Genomic_DNA"/>
</dbReference>
<dbReference type="InterPro" id="IPR027079">
    <property type="entry name" value="Tfb1/GTF2H1"/>
</dbReference>
<keyword evidence="5" id="KW-0805">Transcription regulation</keyword>
<evidence type="ECO:0000256" key="7">
    <source>
        <dbReference type="ARBA" id="ARBA00023204"/>
    </source>
</evidence>
<dbReference type="Gene3D" id="6.10.140.1200">
    <property type="match status" value="1"/>
</dbReference>
<dbReference type="SUPFAM" id="SSF50729">
    <property type="entry name" value="PH domain-like"/>
    <property type="match status" value="1"/>
</dbReference>
<evidence type="ECO:0000313" key="12">
    <source>
        <dbReference type="EMBL" id="KAL0268187.1"/>
    </source>
</evidence>
<dbReference type="Gene3D" id="2.30.29.30">
    <property type="entry name" value="Pleckstrin-homology domain (PH domain)/Phosphotyrosine-binding domain (PTB)"/>
    <property type="match status" value="1"/>
</dbReference>
<protein>
    <recommendedName>
        <fullName evidence="10">General transcription factor IIH subunit 1</fullName>
    </recommendedName>
</protein>
<dbReference type="SUPFAM" id="SSF140383">
    <property type="entry name" value="BSD domain-like"/>
    <property type="match status" value="2"/>
</dbReference>
<keyword evidence="7" id="KW-0234">DNA repair</keyword>
<dbReference type="CDD" id="cd13229">
    <property type="entry name" value="PH_TFIIH"/>
    <property type="match status" value="1"/>
</dbReference>
<evidence type="ECO:0000256" key="4">
    <source>
        <dbReference type="ARBA" id="ARBA00022763"/>
    </source>
</evidence>
<dbReference type="SMART" id="SM00751">
    <property type="entry name" value="BSD"/>
    <property type="match status" value="2"/>
</dbReference>
<dbReference type="InterPro" id="IPR013876">
    <property type="entry name" value="TFIIH_BTF_p62_N"/>
</dbReference>
<feature type="domain" description="BSD" evidence="11">
    <location>
        <begin position="102"/>
        <end position="147"/>
    </location>
</feature>
<dbReference type="InterPro" id="IPR011993">
    <property type="entry name" value="PH-like_dom_sf"/>
</dbReference>
<name>A0AAW2HEJ3_9NEOP</name>
<evidence type="ECO:0000256" key="2">
    <source>
        <dbReference type="ARBA" id="ARBA00009448"/>
    </source>
</evidence>
<evidence type="ECO:0000256" key="9">
    <source>
        <dbReference type="ARBA" id="ARBA00057028"/>
    </source>
</evidence>
<feature type="domain" description="BSD" evidence="11">
    <location>
        <begin position="180"/>
        <end position="232"/>
    </location>
</feature>
<evidence type="ECO:0000259" key="11">
    <source>
        <dbReference type="PROSITE" id="PS50858"/>
    </source>
</evidence>